<keyword evidence="3" id="KW-1185">Reference proteome</keyword>
<name>A0A066X2L7_COLSU</name>
<comment type="caution">
    <text evidence="2">The sequence shown here is derived from an EMBL/GenBank/DDBJ whole genome shotgun (WGS) entry which is preliminary data.</text>
</comment>
<feature type="signal peptide" evidence="1">
    <location>
        <begin position="1"/>
        <end position="19"/>
    </location>
</feature>
<evidence type="ECO:0000313" key="2">
    <source>
        <dbReference type="EMBL" id="KDN61934.1"/>
    </source>
</evidence>
<keyword evidence="1" id="KW-0732">Signal</keyword>
<dbReference type="AlphaFoldDB" id="A0A066X2L7"/>
<dbReference type="EMBL" id="JMSE01001370">
    <property type="protein sequence ID" value="KDN61934.1"/>
    <property type="molecule type" value="Genomic_DNA"/>
</dbReference>
<dbReference type="Proteomes" id="UP000027238">
    <property type="component" value="Unassembled WGS sequence"/>
</dbReference>
<feature type="chain" id="PRO_5001633516" evidence="1">
    <location>
        <begin position="20"/>
        <end position="83"/>
    </location>
</feature>
<organism evidence="2 3">
    <name type="scientific">Colletotrichum sublineola</name>
    <name type="common">Sorghum anthracnose fungus</name>
    <dbReference type="NCBI Taxonomy" id="1173701"/>
    <lineage>
        <taxon>Eukaryota</taxon>
        <taxon>Fungi</taxon>
        <taxon>Dikarya</taxon>
        <taxon>Ascomycota</taxon>
        <taxon>Pezizomycotina</taxon>
        <taxon>Sordariomycetes</taxon>
        <taxon>Hypocreomycetidae</taxon>
        <taxon>Glomerellales</taxon>
        <taxon>Glomerellaceae</taxon>
        <taxon>Colletotrichum</taxon>
        <taxon>Colletotrichum graminicola species complex</taxon>
    </lineage>
</organism>
<accession>A0A066X2L7</accession>
<reference evidence="3" key="1">
    <citation type="journal article" date="2014" name="Genome Announc.">
        <title>Draft genome sequence of Colletotrichum sublineola, a destructive pathogen of cultivated sorghum.</title>
        <authorList>
            <person name="Baroncelli R."/>
            <person name="Sanz-Martin J.M."/>
            <person name="Rech G.E."/>
            <person name="Sukno S.A."/>
            <person name="Thon M.R."/>
        </authorList>
    </citation>
    <scope>NUCLEOTIDE SEQUENCE [LARGE SCALE GENOMIC DNA]</scope>
    <source>
        <strain evidence="3">TX430BB</strain>
    </source>
</reference>
<sequence length="83" mass="8884">MKASFISLAIAAASALVAATPDADFPPKAVGPPIVNDCKAICNAKCHRSNMQRWSSPINALRMQLGTHTILKSIYANAESTEW</sequence>
<protein>
    <submittedName>
        <fullName evidence="2">Uncharacterized protein</fullName>
    </submittedName>
</protein>
<dbReference type="HOGENOM" id="CLU_2542484_0_0_1"/>
<proteinExistence type="predicted"/>
<evidence type="ECO:0000313" key="3">
    <source>
        <dbReference type="Proteomes" id="UP000027238"/>
    </source>
</evidence>
<gene>
    <name evidence="2" type="ORF">CSUB01_09760</name>
</gene>
<evidence type="ECO:0000256" key="1">
    <source>
        <dbReference type="SAM" id="SignalP"/>
    </source>
</evidence>